<evidence type="ECO:0000256" key="1">
    <source>
        <dbReference type="SAM" id="MobiDB-lite"/>
    </source>
</evidence>
<feature type="compositionally biased region" description="Polar residues" evidence="1">
    <location>
        <begin position="1"/>
        <end position="10"/>
    </location>
</feature>
<dbReference type="EMBL" id="JARKIE010000504">
    <property type="protein sequence ID" value="KAJ7631803.1"/>
    <property type="molecule type" value="Genomic_DNA"/>
</dbReference>
<organism evidence="2 3">
    <name type="scientific">Mycena rosella</name>
    <name type="common">Pink bonnet</name>
    <name type="synonym">Agaricus rosellus</name>
    <dbReference type="NCBI Taxonomy" id="1033263"/>
    <lineage>
        <taxon>Eukaryota</taxon>
        <taxon>Fungi</taxon>
        <taxon>Dikarya</taxon>
        <taxon>Basidiomycota</taxon>
        <taxon>Agaricomycotina</taxon>
        <taxon>Agaricomycetes</taxon>
        <taxon>Agaricomycetidae</taxon>
        <taxon>Agaricales</taxon>
        <taxon>Marasmiineae</taxon>
        <taxon>Mycenaceae</taxon>
        <taxon>Mycena</taxon>
    </lineage>
</organism>
<accession>A0AAD7BV84</accession>
<feature type="compositionally biased region" description="Low complexity" evidence="1">
    <location>
        <begin position="54"/>
        <end position="65"/>
    </location>
</feature>
<feature type="compositionally biased region" description="Low complexity" evidence="1">
    <location>
        <begin position="12"/>
        <end position="22"/>
    </location>
</feature>
<dbReference type="AlphaFoldDB" id="A0AAD7BV84"/>
<protein>
    <submittedName>
        <fullName evidence="2">Uncharacterized protein</fullName>
    </submittedName>
</protein>
<reference evidence="2" key="1">
    <citation type="submission" date="2023-03" db="EMBL/GenBank/DDBJ databases">
        <title>Massive genome expansion in bonnet fungi (Mycena s.s.) driven by repeated elements and novel gene families across ecological guilds.</title>
        <authorList>
            <consortium name="Lawrence Berkeley National Laboratory"/>
            <person name="Harder C.B."/>
            <person name="Miyauchi S."/>
            <person name="Viragh M."/>
            <person name="Kuo A."/>
            <person name="Thoen E."/>
            <person name="Andreopoulos B."/>
            <person name="Lu D."/>
            <person name="Skrede I."/>
            <person name="Drula E."/>
            <person name="Henrissat B."/>
            <person name="Morin E."/>
            <person name="Kohler A."/>
            <person name="Barry K."/>
            <person name="LaButti K."/>
            <person name="Morin E."/>
            <person name="Salamov A."/>
            <person name="Lipzen A."/>
            <person name="Mereny Z."/>
            <person name="Hegedus B."/>
            <person name="Baldrian P."/>
            <person name="Stursova M."/>
            <person name="Weitz H."/>
            <person name="Taylor A."/>
            <person name="Grigoriev I.V."/>
            <person name="Nagy L.G."/>
            <person name="Martin F."/>
            <person name="Kauserud H."/>
        </authorList>
    </citation>
    <scope>NUCLEOTIDE SEQUENCE</scope>
    <source>
        <strain evidence="2">CBHHK067</strain>
    </source>
</reference>
<comment type="caution">
    <text evidence="2">The sequence shown here is derived from an EMBL/GenBank/DDBJ whole genome shotgun (WGS) entry which is preliminary data.</text>
</comment>
<proteinExistence type="predicted"/>
<evidence type="ECO:0000313" key="3">
    <source>
        <dbReference type="Proteomes" id="UP001221757"/>
    </source>
</evidence>
<sequence>MSMSVDSPNANPGPGSSDAYAAGGAGSPTLGTPITLAPGVSAFRCASPNPASAPPRQTTAAPAAQGWGGAVEAGEAVAGGEGGEGRVGAGSAPAQVGTRFSFRTALHTCWSWTGFGVAPAPSSPPAGLGPGGNSKIAHILSTSLQAGVRRRTAGGADQGDLSLTAEPTTDVAEAARQLRHDGRVPFGADVKVKVGLAGKLEKVSEIPAKCMYTSP</sequence>
<dbReference type="Proteomes" id="UP001221757">
    <property type="component" value="Unassembled WGS sequence"/>
</dbReference>
<name>A0AAD7BV84_MYCRO</name>
<evidence type="ECO:0000313" key="2">
    <source>
        <dbReference type="EMBL" id="KAJ7631803.1"/>
    </source>
</evidence>
<keyword evidence="3" id="KW-1185">Reference proteome</keyword>
<gene>
    <name evidence="2" type="ORF">B0H17DRAFT_1150115</name>
</gene>
<feature type="region of interest" description="Disordered" evidence="1">
    <location>
        <begin position="47"/>
        <end position="66"/>
    </location>
</feature>
<feature type="region of interest" description="Disordered" evidence="1">
    <location>
        <begin position="1"/>
        <end position="25"/>
    </location>
</feature>